<dbReference type="PROSITE" id="PS51257">
    <property type="entry name" value="PROKAR_LIPOPROTEIN"/>
    <property type="match status" value="1"/>
</dbReference>
<comment type="caution">
    <text evidence="3">The sequence shown here is derived from an EMBL/GenBank/DDBJ whole genome shotgun (WGS) entry which is preliminary data.</text>
</comment>
<sequence>MRTKYQYENLNEIDFENLIIAICQNILGIGCKTFSQGKDEGKDSWFEGKAENFPSCASQWEGVFVIQAKHTTSSEASCSDNNFYKNQTSIVSKEINRLLEVQKQHPFDNYLLFTNRKLTGGEHPEITNRLISELNIKNADVVGKEQLDSYLASYPKIVQQFGLHKFNAPERFYEKDIQEVILLFSDVNDYLNFTPCNSSNSLLNIDKKEKNLLNDLSDEYFDFIKKQSLPYFVEIEKFLKDPKNKRYTLKYQNTIADLQAYIIQHRGEFPSFMEVIEHIVNTIVDLDKEEIKDRRNLFRIFVHFMYFNCDIGKIK</sequence>
<gene>
    <name evidence="2" type="ORF">O1422_06940</name>
    <name evidence="3" type="ORF">O1433_11785</name>
</gene>
<organism evidence="3 4">
    <name type="scientific">Bacteroides fragilis</name>
    <dbReference type="NCBI Taxonomy" id="817"/>
    <lineage>
        <taxon>Bacteria</taxon>
        <taxon>Pseudomonadati</taxon>
        <taxon>Bacteroidota</taxon>
        <taxon>Bacteroidia</taxon>
        <taxon>Bacteroidales</taxon>
        <taxon>Bacteroidaceae</taxon>
        <taxon>Bacteroides</taxon>
    </lineage>
</organism>
<reference evidence="3" key="1">
    <citation type="submission" date="2022-12" db="EMBL/GenBank/DDBJ databases">
        <title>Development of a Multilocus Sequence Typing Scheme for Bacteroides fragilis Based on Whole Genome Sequencing Data and Clinical Application.</title>
        <authorList>
            <person name="Nielsen F.D."/>
            <person name="Justesen U.S."/>
        </authorList>
    </citation>
    <scope>NUCLEOTIDE SEQUENCE</scope>
    <source>
        <strain evidence="3">BF_AM_ODE_DK_2015_4</strain>
        <strain evidence="2">BF_BC_ODE_DK_2015_2</strain>
    </source>
</reference>
<evidence type="ECO:0000313" key="4">
    <source>
        <dbReference type="Proteomes" id="UP001079672"/>
    </source>
</evidence>
<dbReference type="Pfam" id="PF20279">
    <property type="entry name" value="CTD12"/>
    <property type="match status" value="1"/>
</dbReference>
<dbReference type="RefSeq" id="WP_032539709.1">
    <property type="nucleotide sequence ID" value="NZ_CP037440.1"/>
</dbReference>
<evidence type="ECO:0000313" key="3">
    <source>
        <dbReference type="EMBL" id="MCZ2688177.1"/>
    </source>
</evidence>
<dbReference type="AlphaFoldDB" id="A0A9Q4PA81"/>
<evidence type="ECO:0000259" key="1">
    <source>
        <dbReference type="Pfam" id="PF20279"/>
    </source>
</evidence>
<protein>
    <recommendedName>
        <fullName evidence="1">ABC-three component systems C-terminal domain-containing protein</fullName>
    </recommendedName>
</protein>
<dbReference type="Proteomes" id="UP001075704">
    <property type="component" value="Unassembled WGS sequence"/>
</dbReference>
<dbReference type="Proteomes" id="UP001079672">
    <property type="component" value="Unassembled WGS sequence"/>
</dbReference>
<dbReference type="EMBL" id="JAPTZU010000006">
    <property type="protein sequence ID" value="MCZ2688177.1"/>
    <property type="molecule type" value="Genomic_DNA"/>
</dbReference>
<evidence type="ECO:0000313" key="2">
    <source>
        <dbReference type="EMBL" id="MCZ2653897.1"/>
    </source>
</evidence>
<proteinExistence type="predicted"/>
<dbReference type="InterPro" id="IPR046917">
    <property type="entry name" value="ABC-3C_CTD12"/>
</dbReference>
<dbReference type="EMBL" id="JAPUAC010000004">
    <property type="protein sequence ID" value="MCZ2653897.1"/>
    <property type="molecule type" value="Genomic_DNA"/>
</dbReference>
<accession>A0A9Q4PA81</accession>
<feature type="domain" description="ABC-three component systems C-terminal" evidence="1">
    <location>
        <begin position="169"/>
        <end position="312"/>
    </location>
</feature>
<name>A0A9Q4PA81_BACFG</name>